<reference evidence="1" key="1">
    <citation type="submission" date="2022-06" db="EMBL/GenBank/DDBJ databases">
        <title>Draft genome sequences of Leminorella grimontii str. JCM5902.</title>
        <authorList>
            <person name="Wakabayashi Y."/>
            <person name="Kojima K."/>
        </authorList>
    </citation>
    <scope>NUCLEOTIDE SEQUENCE</scope>
    <source>
        <strain evidence="1">JCM 5902</strain>
    </source>
</reference>
<keyword evidence="2" id="KW-1185">Reference proteome</keyword>
<dbReference type="Proteomes" id="UP001058124">
    <property type="component" value="Unassembled WGS sequence"/>
</dbReference>
<organism evidence="1 2">
    <name type="scientific">Leminorella grimontii</name>
    <dbReference type="NCBI Taxonomy" id="82981"/>
    <lineage>
        <taxon>Bacteria</taxon>
        <taxon>Pseudomonadati</taxon>
        <taxon>Pseudomonadota</taxon>
        <taxon>Gammaproteobacteria</taxon>
        <taxon>Enterobacterales</taxon>
        <taxon>Budviciaceae</taxon>
        <taxon>Leminorella</taxon>
    </lineage>
</organism>
<proteinExistence type="predicted"/>
<evidence type="ECO:0000313" key="1">
    <source>
        <dbReference type="EMBL" id="GKX53937.1"/>
    </source>
</evidence>
<sequence length="75" mass="8735">MRNAKAREYRRECVKRGQFKGDKVAFPCAISLYGATHVSLYYLLNKRGCYSLMVIPLIDEVDYGERKRVNSANDW</sequence>
<gene>
    <name evidence="1" type="ORF">SOASR030_00490</name>
</gene>
<comment type="caution">
    <text evidence="1">The sequence shown here is derived from an EMBL/GenBank/DDBJ whole genome shotgun (WGS) entry which is preliminary data.</text>
</comment>
<dbReference type="AlphaFoldDB" id="A0AAV5MZW8"/>
<protein>
    <submittedName>
        <fullName evidence="1">Uncharacterized protein</fullName>
    </submittedName>
</protein>
<name>A0AAV5MZW8_9GAMM</name>
<evidence type="ECO:0000313" key="2">
    <source>
        <dbReference type="Proteomes" id="UP001058124"/>
    </source>
</evidence>
<dbReference type="EMBL" id="BRLH01000001">
    <property type="protein sequence ID" value="GKX53937.1"/>
    <property type="molecule type" value="Genomic_DNA"/>
</dbReference>
<accession>A0AAV5MZW8</accession>